<proteinExistence type="predicted"/>
<gene>
    <name evidence="1" type="ORF">SAMN05421783_1533</name>
</gene>
<keyword evidence="2" id="KW-1185">Reference proteome</keyword>
<dbReference type="EMBL" id="FNNZ01000053">
    <property type="protein sequence ID" value="SDX67457.1"/>
    <property type="molecule type" value="Genomic_DNA"/>
</dbReference>
<protein>
    <submittedName>
        <fullName evidence="1">Uncharacterized protein</fullName>
    </submittedName>
</protein>
<accession>A0A1H3DM75</accession>
<dbReference type="Proteomes" id="UP000198816">
    <property type="component" value="Unassembled WGS sequence"/>
</dbReference>
<sequence>MTVFTTKNFTMESGERYCQPVDSVSGGLFYPNLFVTTQIRNRSLSLSAMQAAGPRKVRRDPFAFAVTTHLLAVVHAHNHLARAL</sequence>
<evidence type="ECO:0000313" key="2">
    <source>
        <dbReference type="Proteomes" id="UP000198816"/>
    </source>
</evidence>
<evidence type="ECO:0000313" key="1">
    <source>
        <dbReference type="EMBL" id="SDX67457.1"/>
    </source>
</evidence>
<name>A0A1H3DM75_THIRO</name>
<reference evidence="2" key="1">
    <citation type="submission" date="2016-10" db="EMBL/GenBank/DDBJ databases">
        <authorList>
            <person name="Varghese N."/>
            <person name="Submissions S."/>
        </authorList>
    </citation>
    <scope>NUCLEOTIDE SEQUENCE [LARGE SCALE GENOMIC DNA]</scope>
    <source>
        <strain evidence="2">DSM 217</strain>
    </source>
</reference>
<dbReference type="AlphaFoldDB" id="A0A1H3DM75"/>
<organism evidence="1 2">
    <name type="scientific">Thiocapsa roseopersicina</name>
    <dbReference type="NCBI Taxonomy" id="1058"/>
    <lineage>
        <taxon>Bacteria</taxon>
        <taxon>Pseudomonadati</taxon>
        <taxon>Pseudomonadota</taxon>
        <taxon>Gammaproteobacteria</taxon>
        <taxon>Chromatiales</taxon>
        <taxon>Chromatiaceae</taxon>
        <taxon>Thiocapsa</taxon>
    </lineage>
</organism>